<dbReference type="CDD" id="cd00114">
    <property type="entry name" value="LIGANc"/>
    <property type="match status" value="1"/>
</dbReference>
<dbReference type="EC" id="6.5.1.2" evidence="2 14"/>
<dbReference type="SMART" id="SM00292">
    <property type="entry name" value="BRCT"/>
    <property type="match status" value="1"/>
</dbReference>
<dbReference type="Gene3D" id="6.20.10.30">
    <property type="match status" value="1"/>
</dbReference>
<protein>
    <recommendedName>
        <fullName evidence="3 14">DNA ligase</fullName>
        <ecNumber evidence="2 14">6.5.1.2</ecNumber>
    </recommendedName>
    <alternativeName>
        <fullName evidence="14">Polydeoxyribonucleotide synthase [NAD(+)]</fullName>
    </alternativeName>
</protein>
<dbReference type="InterPro" id="IPR012340">
    <property type="entry name" value="NA-bd_OB-fold"/>
</dbReference>
<dbReference type="Pfam" id="PF03120">
    <property type="entry name" value="OB_DNA_ligase"/>
    <property type="match status" value="1"/>
</dbReference>
<dbReference type="FunFam" id="1.10.150.20:FF:000006">
    <property type="entry name" value="DNA ligase"/>
    <property type="match status" value="1"/>
</dbReference>
<dbReference type="EMBL" id="CP017641">
    <property type="protein sequence ID" value="APZ91118.1"/>
    <property type="molecule type" value="Genomic_DNA"/>
</dbReference>
<feature type="binding site" evidence="14">
    <location>
        <begin position="33"/>
        <end position="37"/>
    </location>
    <ligand>
        <name>NAD(+)</name>
        <dbReference type="ChEBI" id="CHEBI:57540"/>
    </ligand>
</feature>
<dbReference type="InterPro" id="IPR003583">
    <property type="entry name" value="Hlx-hairpin-Hlx_DNA-bd_motif"/>
</dbReference>
<dbReference type="SUPFAM" id="SSF56091">
    <property type="entry name" value="DNA ligase/mRNA capping enzyme, catalytic domain"/>
    <property type="match status" value="1"/>
</dbReference>
<reference evidence="17 18" key="1">
    <citation type="journal article" date="2016" name="Front. Microbiol.">
        <title>Fuerstia marisgermanicae gen. nov., sp. nov., an Unusual Member of the Phylum Planctomycetes from the German Wadden Sea.</title>
        <authorList>
            <person name="Kohn T."/>
            <person name="Heuer A."/>
            <person name="Jogler M."/>
            <person name="Vollmers J."/>
            <person name="Boedeker C."/>
            <person name="Bunk B."/>
            <person name="Rast P."/>
            <person name="Borchert D."/>
            <person name="Glockner I."/>
            <person name="Freese H.M."/>
            <person name="Klenk H.P."/>
            <person name="Overmann J."/>
            <person name="Kaster A.K."/>
            <person name="Rohde M."/>
            <person name="Wiegand S."/>
            <person name="Jogler C."/>
        </authorList>
    </citation>
    <scope>NUCLEOTIDE SEQUENCE [LARGE SCALE GENOMIC DNA]</scope>
    <source>
        <strain evidence="17 18">NH11</strain>
    </source>
</reference>
<dbReference type="Pfam" id="PF01653">
    <property type="entry name" value="DNA_ligase_aden"/>
    <property type="match status" value="1"/>
</dbReference>
<dbReference type="InterPro" id="IPR013840">
    <property type="entry name" value="DNAligase_N"/>
</dbReference>
<accession>A0A1P8WAM5</accession>
<dbReference type="Gene3D" id="1.10.150.20">
    <property type="entry name" value="5' to 3' exonuclease, C-terminal subdomain"/>
    <property type="match status" value="2"/>
</dbReference>
<evidence type="ECO:0000256" key="14">
    <source>
        <dbReference type="HAMAP-Rule" id="MF_01588"/>
    </source>
</evidence>
<dbReference type="KEGG" id="fmr:Fuma_00704"/>
<comment type="similarity">
    <text evidence="13 14">Belongs to the NAD-dependent DNA ligase family. LigA subfamily.</text>
</comment>
<dbReference type="SMART" id="SM00278">
    <property type="entry name" value="HhH1"/>
    <property type="match status" value="3"/>
</dbReference>
<dbReference type="GO" id="GO:0005829">
    <property type="term" value="C:cytosol"/>
    <property type="evidence" value="ECO:0007669"/>
    <property type="project" value="TreeGrafter"/>
</dbReference>
<dbReference type="InterPro" id="IPR001357">
    <property type="entry name" value="BRCT_dom"/>
</dbReference>
<dbReference type="PROSITE" id="PS50172">
    <property type="entry name" value="BRCT"/>
    <property type="match status" value="1"/>
</dbReference>
<dbReference type="SMART" id="SM00532">
    <property type="entry name" value="LIGANc"/>
    <property type="match status" value="1"/>
</dbReference>
<evidence type="ECO:0000256" key="12">
    <source>
        <dbReference type="ARBA" id="ARBA00034005"/>
    </source>
</evidence>
<dbReference type="Pfam" id="PF03119">
    <property type="entry name" value="DNA_ligase_ZBD"/>
    <property type="match status" value="1"/>
</dbReference>
<dbReference type="InterPro" id="IPR001679">
    <property type="entry name" value="DNA_ligase"/>
</dbReference>
<dbReference type="InterPro" id="IPR018239">
    <property type="entry name" value="DNA_ligase_AS"/>
</dbReference>
<dbReference type="PROSITE" id="PS01055">
    <property type="entry name" value="DNA_LIGASE_N1"/>
    <property type="match status" value="1"/>
</dbReference>
<keyword evidence="10 14" id="KW-0520">NAD</keyword>
<evidence type="ECO:0000256" key="7">
    <source>
        <dbReference type="ARBA" id="ARBA00022763"/>
    </source>
</evidence>
<feature type="domain" description="BRCT" evidence="16">
    <location>
        <begin position="593"/>
        <end position="671"/>
    </location>
</feature>
<dbReference type="FunFam" id="1.10.287.610:FF:000002">
    <property type="entry name" value="DNA ligase"/>
    <property type="match status" value="1"/>
</dbReference>
<keyword evidence="11 14" id="KW-0234">DNA repair</keyword>
<dbReference type="Gene3D" id="3.30.470.30">
    <property type="entry name" value="DNA ligase/mRNA capping enzyme"/>
    <property type="match status" value="1"/>
</dbReference>
<feature type="binding site" evidence="14">
    <location>
        <position position="410"/>
    </location>
    <ligand>
        <name>Zn(2+)</name>
        <dbReference type="ChEBI" id="CHEBI:29105"/>
    </ligand>
</feature>
<dbReference type="Gene3D" id="3.40.50.10190">
    <property type="entry name" value="BRCT domain"/>
    <property type="match status" value="1"/>
</dbReference>
<dbReference type="GO" id="GO:0003677">
    <property type="term" value="F:DNA binding"/>
    <property type="evidence" value="ECO:0007669"/>
    <property type="project" value="InterPro"/>
</dbReference>
<evidence type="ECO:0000259" key="16">
    <source>
        <dbReference type="PROSITE" id="PS50172"/>
    </source>
</evidence>
<dbReference type="NCBIfam" id="NF005932">
    <property type="entry name" value="PRK07956.1"/>
    <property type="match status" value="1"/>
</dbReference>
<dbReference type="InterPro" id="IPR041663">
    <property type="entry name" value="DisA/LigA_HHH"/>
</dbReference>
<evidence type="ECO:0000256" key="6">
    <source>
        <dbReference type="ARBA" id="ARBA00022723"/>
    </source>
</evidence>
<dbReference type="RefSeq" id="WP_077022928.1">
    <property type="nucleotide sequence ID" value="NZ_CP017641.1"/>
</dbReference>
<name>A0A1P8WAM5_9PLAN</name>
<keyword evidence="7 14" id="KW-0227">DNA damage</keyword>
<comment type="catalytic activity">
    <reaction evidence="12 14 15">
        <text>NAD(+) + (deoxyribonucleotide)n-3'-hydroxyl + 5'-phospho-(deoxyribonucleotide)m = (deoxyribonucleotide)n+m + AMP + beta-nicotinamide D-nucleotide.</text>
        <dbReference type="EC" id="6.5.1.2"/>
    </reaction>
</comment>
<dbReference type="SUPFAM" id="SSF47781">
    <property type="entry name" value="RuvA domain 2-like"/>
    <property type="match status" value="1"/>
</dbReference>
<dbReference type="GO" id="GO:0046872">
    <property type="term" value="F:metal ion binding"/>
    <property type="evidence" value="ECO:0007669"/>
    <property type="project" value="UniProtKB-KW"/>
</dbReference>
<keyword evidence="14" id="KW-0464">Manganese</keyword>
<evidence type="ECO:0000256" key="1">
    <source>
        <dbReference type="ARBA" id="ARBA00004067"/>
    </source>
</evidence>
<evidence type="ECO:0000256" key="3">
    <source>
        <dbReference type="ARBA" id="ARBA00013308"/>
    </source>
</evidence>
<comment type="function">
    <text evidence="1 14">DNA ligase that catalyzes the formation of phosphodiester linkages between 5'-phosphoryl and 3'-hydroxyl groups in double-stranded DNA using NAD as a coenzyme and as the energy source for the reaction. It is essential for DNA replication and repair of damaged DNA.</text>
</comment>
<evidence type="ECO:0000256" key="8">
    <source>
        <dbReference type="ARBA" id="ARBA00022833"/>
    </source>
</evidence>
<dbReference type="FunFam" id="3.40.50.10190:FF:000054">
    <property type="entry name" value="DNA ligase"/>
    <property type="match status" value="1"/>
</dbReference>
<dbReference type="PANTHER" id="PTHR23389">
    <property type="entry name" value="CHROMOSOME TRANSMISSION FIDELITY FACTOR 18"/>
    <property type="match status" value="1"/>
</dbReference>
<proteinExistence type="inferred from homology"/>
<dbReference type="InterPro" id="IPR010994">
    <property type="entry name" value="RuvA_2-like"/>
</dbReference>
<keyword evidence="18" id="KW-1185">Reference proteome</keyword>
<dbReference type="InterPro" id="IPR004150">
    <property type="entry name" value="NAD_DNA_ligase_OB"/>
</dbReference>
<evidence type="ECO:0000313" key="17">
    <source>
        <dbReference type="EMBL" id="APZ91118.1"/>
    </source>
</evidence>
<sequence length="671" mass="73264">MTGNVKQEIEDLRAELERHNRLYYVDAAPEISDREYDRLMAELQRLEEAHPEFDSPTSPTQKVGGEPIAGFQQVEHRVPMLSIDNAFEESELVNWDAGLQKAFGRENLEYTVEYKIDGVALALIYQDGELVQGVTRGNGAVGDDITSNAKVVAGVPLRLETETPPPVLEVRGEVVIFNEFFAAFQAAQVAAGEEPFKNPRNAAAGALKLLDPKQARKRGLRFVAHGMGYVEGVEWPDYISFLNSIRQFGIPVTPDVATAVGIEKLKLAIDAMMEGVAHLPFEVDGIVIKLNSLAERDELGSTSKSPRWVRAYKWERYEAETKVQNISIQVGKTGTLTPVAELEPVQIDGTTVSRASLHNRDELQRLGVMIGDTVLVEKAGKIIPHVLRVNEAARSGAERPFSFPEFCPECGAKVIQDEGGVYVRCPNPTCPAQLRETLIFFASRPAMDIDGLGEKLVGQLLDAKLIDGIPSLYRLHEKREQLVALERLGEKSTDRLLGGLESSKQQPLWRLLTGLNIRHVGQSNARVLEAAFGTVDEIAAQSVESLAAVDEIGPVIADSVHQFFASEIGRSLIDELRSVNLNLGSPVSKVAVKTEGPLVGKTVVVTGTLPGMGRDEAKELIRQHGGKASGSVSKKTDFVLAGEKAGSKLTKAQELGIAILSEDDFRAMLEK</sequence>
<evidence type="ECO:0000256" key="2">
    <source>
        <dbReference type="ARBA" id="ARBA00012722"/>
    </source>
</evidence>
<keyword evidence="8 14" id="KW-0862">Zinc</keyword>
<dbReference type="GO" id="GO:0003911">
    <property type="term" value="F:DNA ligase (NAD+) activity"/>
    <property type="evidence" value="ECO:0007669"/>
    <property type="project" value="UniProtKB-UniRule"/>
</dbReference>
<evidence type="ECO:0000256" key="10">
    <source>
        <dbReference type="ARBA" id="ARBA00023027"/>
    </source>
</evidence>
<keyword evidence="6 14" id="KW-0479">Metal-binding</keyword>
<feature type="binding site" evidence="14">
    <location>
        <begin position="82"/>
        <end position="83"/>
    </location>
    <ligand>
        <name>NAD(+)</name>
        <dbReference type="ChEBI" id="CHEBI:57540"/>
    </ligand>
</feature>
<keyword evidence="5 14" id="KW-0235">DNA replication</keyword>
<dbReference type="PANTHER" id="PTHR23389:SF9">
    <property type="entry name" value="DNA LIGASE"/>
    <property type="match status" value="1"/>
</dbReference>
<dbReference type="InterPro" id="IPR013839">
    <property type="entry name" value="DNAligase_adenylation"/>
</dbReference>
<evidence type="ECO:0000256" key="11">
    <source>
        <dbReference type="ARBA" id="ARBA00023204"/>
    </source>
</evidence>
<dbReference type="SUPFAM" id="SSF50249">
    <property type="entry name" value="Nucleic acid-binding proteins"/>
    <property type="match status" value="1"/>
</dbReference>
<feature type="binding site" evidence="14">
    <location>
        <position position="425"/>
    </location>
    <ligand>
        <name>Zn(2+)</name>
        <dbReference type="ChEBI" id="CHEBI:29105"/>
    </ligand>
</feature>
<dbReference type="PIRSF" id="PIRSF001604">
    <property type="entry name" value="LigA"/>
    <property type="match status" value="1"/>
</dbReference>
<evidence type="ECO:0000256" key="4">
    <source>
        <dbReference type="ARBA" id="ARBA00022598"/>
    </source>
</evidence>
<dbReference type="SUPFAM" id="SSF52113">
    <property type="entry name" value="BRCT domain"/>
    <property type="match status" value="1"/>
</dbReference>
<dbReference type="GO" id="GO:0006260">
    <property type="term" value="P:DNA replication"/>
    <property type="evidence" value="ECO:0007669"/>
    <property type="project" value="UniProtKB-KW"/>
</dbReference>
<evidence type="ECO:0000256" key="9">
    <source>
        <dbReference type="ARBA" id="ARBA00022842"/>
    </source>
</evidence>
<comment type="cofactor">
    <cofactor evidence="14">
        <name>Mg(2+)</name>
        <dbReference type="ChEBI" id="CHEBI:18420"/>
    </cofactor>
    <cofactor evidence="14">
        <name>Mn(2+)</name>
        <dbReference type="ChEBI" id="CHEBI:29035"/>
    </cofactor>
</comment>
<feature type="binding site" evidence="14">
    <location>
        <position position="430"/>
    </location>
    <ligand>
        <name>Zn(2+)</name>
        <dbReference type="ChEBI" id="CHEBI:29105"/>
    </ligand>
</feature>
<dbReference type="OrthoDB" id="9759736at2"/>
<dbReference type="InterPro" id="IPR033136">
    <property type="entry name" value="DNA_ligase_CS"/>
</dbReference>
<dbReference type="CDD" id="cd17748">
    <property type="entry name" value="BRCT_DNA_ligase_like"/>
    <property type="match status" value="1"/>
</dbReference>
<dbReference type="HAMAP" id="MF_01588">
    <property type="entry name" value="DNA_ligase_A"/>
    <property type="match status" value="1"/>
</dbReference>
<dbReference type="STRING" id="1891926.Fuma_00704"/>
<evidence type="ECO:0000313" key="18">
    <source>
        <dbReference type="Proteomes" id="UP000187735"/>
    </source>
</evidence>
<feature type="binding site" evidence="14">
    <location>
        <position position="313"/>
    </location>
    <ligand>
        <name>NAD(+)</name>
        <dbReference type="ChEBI" id="CHEBI:57540"/>
    </ligand>
</feature>
<feature type="active site" description="N6-AMP-lysine intermediate" evidence="14">
    <location>
        <position position="115"/>
    </location>
</feature>
<evidence type="ECO:0000256" key="5">
    <source>
        <dbReference type="ARBA" id="ARBA00022705"/>
    </source>
</evidence>
<dbReference type="Proteomes" id="UP000187735">
    <property type="component" value="Chromosome"/>
</dbReference>
<dbReference type="GO" id="GO:0006281">
    <property type="term" value="P:DNA repair"/>
    <property type="evidence" value="ECO:0007669"/>
    <property type="project" value="UniProtKB-KW"/>
</dbReference>
<dbReference type="Gene3D" id="2.40.50.140">
    <property type="entry name" value="Nucleic acid-binding proteins"/>
    <property type="match status" value="1"/>
</dbReference>
<dbReference type="FunFam" id="2.40.50.140:FF:000012">
    <property type="entry name" value="DNA ligase"/>
    <property type="match status" value="1"/>
</dbReference>
<evidence type="ECO:0000256" key="13">
    <source>
        <dbReference type="ARBA" id="ARBA00060881"/>
    </source>
</evidence>
<feature type="binding site" evidence="14">
    <location>
        <position position="113"/>
    </location>
    <ligand>
        <name>NAD(+)</name>
        <dbReference type="ChEBI" id="CHEBI:57540"/>
    </ligand>
</feature>
<dbReference type="InterPro" id="IPR036420">
    <property type="entry name" value="BRCT_dom_sf"/>
</dbReference>
<evidence type="ECO:0000256" key="15">
    <source>
        <dbReference type="RuleBase" id="RU000618"/>
    </source>
</evidence>
<dbReference type="Pfam" id="PF12826">
    <property type="entry name" value="HHH_2"/>
    <property type="match status" value="1"/>
</dbReference>
<feature type="binding site" evidence="14">
    <location>
        <position position="173"/>
    </location>
    <ligand>
        <name>NAD(+)</name>
        <dbReference type="ChEBI" id="CHEBI:57540"/>
    </ligand>
</feature>
<feature type="binding site" evidence="14">
    <location>
        <position position="407"/>
    </location>
    <ligand>
        <name>Zn(2+)</name>
        <dbReference type="ChEBI" id="CHEBI:29105"/>
    </ligand>
</feature>
<keyword evidence="9 14" id="KW-0460">Magnesium</keyword>
<dbReference type="FunFam" id="1.10.150.20:FF:000007">
    <property type="entry name" value="DNA ligase"/>
    <property type="match status" value="1"/>
</dbReference>
<dbReference type="InterPro" id="IPR004149">
    <property type="entry name" value="Znf_DNAligase_C4"/>
</dbReference>
<dbReference type="Pfam" id="PF00533">
    <property type="entry name" value="BRCT"/>
    <property type="match status" value="1"/>
</dbReference>
<gene>
    <name evidence="14 17" type="primary">ligA</name>
    <name evidence="17" type="ORF">Fuma_00704</name>
</gene>
<feature type="binding site" evidence="14">
    <location>
        <position position="136"/>
    </location>
    <ligand>
        <name>NAD(+)</name>
        <dbReference type="ChEBI" id="CHEBI:57540"/>
    </ligand>
</feature>
<feature type="binding site" evidence="14">
    <location>
        <position position="289"/>
    </location>
    <ligand>
        <name>NAD(+)</name>
        <dbReference type="ChEBI" id="CHEBI:57540"/>
    </ligand>
</feature>
<keyword evidence="4 14" id="KW-0436">Ligase</keyword>
<dbReference type="NCBIfam" id="TIGR00575">
    <property type="entry name" value="dnlj"/>
    <property type="match status" value="1"/>
</dbReference>
<dbReference type="AlphaFoldDB" id="A0A1P8WAM5"/>
<organism evidence="17 18">
    <name type="scientific">Fuerstiella marisgermanici</name>
    <dbReference type="NCBI Taxonomy" id="1891926"/>
    <lineage>
        <taxon>Bacteria</taxon>
        <taxon>Pseudomonadati</taxon>
        <taxon>Planctomycetota</taxon>
        <taxon>Planctomycetia</taxon>
        <taxon>Planctomycetales</taxon>
        <taxon>Planctomycetaceae</taxon>
        <taxon>Fuerstiella</taxon>
    </lineage>
</organism>
<dbReference type="Gene3D" id="1.10.287.610">
    <property type="entry name" value="Helix hairpin bin"/>
    <property type="match status" value="1"/>
</dbReference>
<dbReference type="PROSITE" id="PS01056">
    <property type="entry name" value="DNA_LIGASE_N2"/>
    <property type="match status" value="1"/>
</dbReference>